<accession>X1D3R4</accession>
<protein>
    <submittedName>
        <fullName evidence="1">Uncharacterized protein</fullName>
    </submittedName>
</protein>
<comment type="caution">
    <text evidence="1">The sequence shown here is derived from an EMBL/GenBank/DDBJ whole genome shotgun (WGS) entry which is preliminary data.</text>
</comment>
<gene>
    <name evidence="1" type="ORF">S01H4_50325</name>
</gene>
<dbReference type="EMBL" id="BART01028564">
    <property type="protein sequence ID" value="GAG91131.1"/>
    <property type="molecule type" value="Genomic_DNA"/>
</dbReference>
<evidence type="ECO:0000313" key="1">
    <source>
        <dbReference type="EMBL" id="GAG91131.1"/>
    </source>
</evidence>
<name>X1D3R4_9ZZZZ</name>
<reference evidence="1" key="1">
    <citation type="journal article" date="2014" name="Front. Microbiol.">
        <title>High frequency of phylogenetically diverse reductive dehalogenase-homologous genes in deep subseafloor sedimentary metagenomes.</title>
        <authorList>
            <person name="Kawai M."/>
            <person name="Futagami T."/>
            <person name="Toyoda A."/>
            <person name="Takaki Y."/>
            <person name="Nishi S."/>
            <person name="Hori S."/>
            <person name="Arai W."/>
            <person name="Tsubouchi T."/>
            <person name="Morono Y."/>
            <person name="Uchiyama I."/>
            <person name="Ito T."/>
            <person name="Fujiyama A."/>
            <person name="Inagaki F."/>
            <person name="Takami H."/>
        </authorList>
    </citation>
    <scope>NUCLEOTIDE SEQUENCE</scope>
    <source>
        <strain evidence="1">Expedition CK06-06</strain>
    </source>
</reference>
<proteinExistence type="predicted"/>
<feature type="non-terminal residue" evidence="1">
    <location>
        <position position="1"/>
    </location>
</feature>
<organism evidence="1">
    <name type="scientific">marine sediment metagenome</name>
    <dbReference type="NCBI Taxonomy" id="412755"/>
    <lineage>
        <taxon>unclassified sequences</taxon>
        <taxon>metagenomes</taxon>
        <taxon>ecological metagenomes</taxon>
    </lineage>
</organism>
<sequence length="39" mass="4713">RRLIHKNQSDWKNLVPDPVAKFINDPEILKRIKIIYENP</sequence>
<dbReference type="AlphaFoldDB" id="X1D3R4"/>